<comment type="caution">
    <text evidence="4">The sequence shown here is derived from an EMBL/GenBank/DDBJ whole genome shotgun (WGS) entry which is preliminary data.</text>
</comment>
<keyword evidence="2" id="KW-0472">Membrane</keyword>
<sequence>MEKISAERLTYQSKSLGLISNATSSSDSGTLNSSKRPNACGSTFSGSSEVSMYSRGDLDHHFFIDHLGLSVQSLPSMINDRRGTLMVATADSRCNPKQPREDLGFALAPIGGFIAQALVARQIILGSTTLSSKFEHDKVIRMPLAGSGRLVRSSLVYLVVNGRKIPIQNVFRQVVYPGSESTNLKRDFGGRPSFAYQADKSHYIFFVEHHEGKCNACCKDLWDDYGVFRCKDCTFCLDGRCLTIPRTARHKCDQHSLSLAYQDPDDYPLRHYCDICEERRDSWKWYYHCETCDNALHIKCVIGKYSFIGVKSKYTYQDHPHPLTFVRKIHYYPECNDCGEPCQDLALECEEHGCKYIVHWTCILYGGADSGCETSCYIGSDTGSSSPLVVAATLVLIAAATLVAIVAVVLIVAATLVGILAVILLVALTLVVATALVPVVNDVLNHSTRELGVGKQSGFLGLRITFCVISSGLVSRIVFLFWFRCNIWLFGS</sequence>
<feature type="transmembrane region" description="Helical" evidence="2">
    <location>
        <begin position="388"/>
        <end position="412"/>
    </location>
</feature>
<feature type="transmembrane region" description="Helical" evidence="2">
    <location>
        <begin position="460"/>
        <end position="483"/>
    </location>
</feature>
<feature type="domain" description="DC1" evidence="3">
    <location>
        <begin position="252"/>
        <end position="301"/>
    </location>
</feature>
<evidence type="ECO:0000256" key="1">
    <source>
        <dbReference type="ARBA" id="ARBA00022737"/>
    </source>
</evidence>
<evidence type="ECO:0000256" key="2">
    <source>
        <dbReference type="SAM" id="Phobius"/>
    </source>
</evidence>
<keyword evidence="2" id="KW-1133">Transmembrane helix</keyword>
<keyword evidence="2" id="KW-0812">Transmembrane</keyword>
<reference evidence="4" key="1">
    <citation type="submission" date="2019-09" db="EMBL/GenBank/DDBJ databases">
        <title>Draft genome information of white flower Hibiscus syriacus.</title>
        <authorList>
            <person name="Kim Y.-M."/>
        </authorList>
    </citation>
    <scope>NUCLEOTIDE SEQUENCE [LARGE SCALE GENOMIC DNA]</scope>
    <source>
        <strain evidence="4">YM2019G1</strain>
    </source>
</reference>
<dbReference type="AlphaFoldDB" id="A0A6A2Y640"/>
<evidence type="ECO:0000313" key="4">
    <source>
        <dbReference type="EMBL" id="KAE8671676.1"/>
    </source>
</evidence>
<accession>A0A6A2Y640</accession>
<dbReference type="EMBL" id="VEPZ02001466">
    <property type="protein sequence ID" value="KAE8671676.1"/>
    <property type="molecule type" value="Genomic_DNA"/>
</dbReference>
<keyword evidence="5" id="KW-1185">Reference proteome</keyword>
<proteinExistence type="predicted"/>
<dbReference type="Pfam" id="PF03107">
    <property type="entry name" value="C1_2"/>
    <property type="match status" value="1"/>
</dbReference>
<dbReference type="InterPro" id="IPR004146">
    <property type="entry name" value="DC1"/>
</dbReference>
<dbReference type="InterPro" id="IPR046349">
    <property type="entry name" value="C1-like_sf"/>
</dbReference>
<organism evidence="4 5">
    <name type="scientific">Hibiscus syriacus</name>
    <name type="common">Rose of Sharon</name>
    <dbReference type="NCBI Taxonomy" id="106335"/>
    <lineage>
        <taxon>Eukaryota</taxon>
        <taxon>Viridiplantae</taxon>
        <taxon>Streptophyta</taxon>
        <taxon>Embryophyta</taxon>
        <taxon>Tracheophyta</taxon>
        <taxon>Spermatophyta</taxon>
        <taxon>Magnoliopsida</taxon>
        <taxon>eudicotyledons</taxon>
        <taxon>Gunneridae</taxon>
        <taxon>Pentapetalae</taxon>
        <taxon>rosids</taxon>
        <taxon>malvids</taxon>
        <taxon>Malvales</taxon>
        <taxon>Malvaceae</taxon>
        <taxon>Malvoideae</taxon>
        <taxon>Hibiscus</taxon>
    </lineage>
</organism>
<dbReference type="InterPro" id="IPR053192">
    <property type="entry name" value="Vacuole_Formation_Reg"/>
</dbReference>
<name>A0A6A2Y640_HIBSY</name>
<dbReference type="SUPFAM" id="SSF57889">
    <property type="entry name" value="Cysteine-rich domain"/>
    <property type="match status" value="1"/>
</dbReference>
<keyword evidence="1" id="KW-0677">Repeat</keyword>
<dbReference type="Proteomes" id="UP000436088">
    <property type="component" value="Unassembled WGS sequence"/>
</dbReference>
<evidence type="ECO:0000259" key="3">
    <source>
        <dbReference type="Pfam" id="PF03107"/>
    </source>
</evidence>
<evidence type="ECO:0000313" key="5">
    <source>
        <dbReference type="Proteomes" id="UP000436088"/>
    </source>
</evidence>
<dbReference type="PANTHER" id="PTHR32410">
    <property type="entry name" value="CYSTEINE/HISTIDINE-RICH C1 DOMAIN FAMILY PROTEIN"/>
    <property type="match status" value="1"/>
</dbReference>
<dbReference type="PANTHER" id="PTHR32410:SF216">
    <property type="entry name" value="PHORBOL-ESTER_DAG-TYPE DOMAIN-CONTAINING PROTEIN"/>
    <property type="match status" value="1"/>
</dbReference>
<feature type="transmembrane region" description="Helical" evidence="2">
    <location>
        <begin position="419"/>
        <end position="440"/>
    </location>
</feature>
<gene>
    <name evidence="4" type="ORF">F3Y22_tig00111941pilonHSYRG00085</name>
</gene>
<protein>
    <recommendedName>
        <fullName evidence="3">DC1 domain-containing protein</fullName>
    </recommendedName>
</protein>